<dbReference type="InterPro" id="IPR011053">
    <property type="entry name" value="Single_hybrid_motif"/>
</dbReference>
<dbReference type="Gene3D" id="2.40.50.100">
    <property type="match status" value="1"/>
</dbReference>
<feature type="domain" description="Lipoyl-binding" evidence="2">
    <location>
        <begin position="14"/>
        <end position="73"/>
    </location>
</feature>
<dbReference type="EMBL" id="CP043026">
    <property type="protein sequence ID" value="QEH62145.1"/>
    <property type="molecule type" value="Genomic_DNA"/>
</dbReference>
<keyword evidence="1" id="KW-0175">Coiled coil</keyword>
<keyword evidence="4" id="KW-1185">Reference proteome</keyword>
<feature type="coiled-coil region" evidence="1">
    <location>
        <begin position="396"/>
        <end position="430"/>
    </location>
</feature>
<dbReference type="AlphaFoldDB" id="A0A5B9Y5P6"/>
<reference evidence="3 4" key="1">
    <citation type="submission" date="2019-08" db="EMBL/GenBank/DDBJ databases">
        <title>Complete genome sequence of Spiroplasma chinense CCH (DSM 19755).</title>
        <authorList>
            <person name="Shen H.-Y."/>
            <person name="Lin Y.-C."/>
            <person name="Chou L."/>
            <person name="Kuo C.-H."/>
        </authorList>
    </citation>
    <scope>NUCLEOTIDE SEQUENCE [LARGE SCALE GENOMIC DNA]</scope>
    <source>
        <strain evidence="3 4">CCH</strain>
    </source>
</reference>
<dbReference type="InterPro" id="IPR023213">
    <property type="entry name" value="CAT-like_dom_sf"/>
</dbReference>
<dbReference type="SUPFAM" id="SSF51230">
    <property type="entry name" value="Single hybrid motif"/>
    <property type="match status" value="1"/>
</dbReference>
<name>A0A5B9Y5P6_9MOLU</name>
<dbReference type="Pfam" id="PF00364">
    <property type="entry name" value="Biotin_lipoyl"/>
    <property type="match status" value="1"/>
</dbReference>
<dbReference type="CDD" id="cd06850">
    <property type="entry name" value="biotinyl_domain"/>
    <property type="match status" value="1"/>
</dbReference>
<organism evidence="3 4">
    <name type="scientific">Spiroplasma chinense</name>
    <dbReference type="NCBI Taxonomy" id="216932"/>
    <lineage>
        <taxon>Bacteria</taxon>
        <taxon>Bacillati</taxon>
        <taxon>Mycoplasmatota</taxon>
        <taxon>Mollicutes</taxon>
        <taxon>Entomoplasmatales</taxon>
        <taxon>Spiroplasmataceae</taxon>
        <taxon>Spiroplasma</taxon>
    </lineage>
</organism>
<dbReference type="RefSeq" id="WP_166508514.1">
    <property type="nucleotide sequence ID" value="NZ_CP043026.1"/>
</dbReference>
<dbReference type="SUPFAM" id="SSF52777">
    <property type="entry name" value="CoA-dependent acyltransferases"/>
    <property type="match status" value="1"/>
</dbReference>
<evidence type="ECO:0000313" key="3">
    <source>
        <dbReference type="EMBL" id="QEH62145.1"/>
    </source>
</evidence>
<accession>A0A5B9Y5P6</accession>
<evidence type="ECO:0000259" key="2">
    <source>
        <dbReference type="Pfam" id="PF00364"/>
    </source>
</evidence>
<dbReference type="Gene3D" id="3.30.559.10">
    <property type="entry name" value="Chloramphenicol acetyltransferase-like domain"/>
    <property type="match status" value="1"/>
</dbReference>
<dbReference type="InterPro" id="IPR000089">
    <property type="entry name" value="Biotin_lipoyl"/>
</dbReference>
<sequence length="616" mass="70548">MEKIKFKNSRKYKGIVEKVFVKDGEPVTAGQVLAQISTQMEKFQIQSPIDGVVKNIYIIESLIVSHGDIIFDIINKKELNNILKKPENIGDTLKEALTINGFIDKLNLTDTQELTETVDEAKFDIQKDVEHTEEEFSMYNQSSPLAKANEKEKREFVESNESITKQNVIDAESVTRELEGLEHLKFDNGIIVDKEESLKEVEKDFKMSDKHLEDTFKLNKEEQVQQVQEEEDDLENVDLKVFAKPELKPVDNEADFPLPSSLPKNLEVTKTVDIKFEDEKDIAIFEDHNPIVEEAQIIDSVNQSNFLSKFRDLPNEDNDDLISMDNSFEKDGEDLFEKEQKNEEIEVKSEEPQIIEPSPVEETFTQQENKVNEKPIVEKVVETVVEKVVVEEKFDDSELKAEISKLLEEQSKLNEKIAELEKRKVVSENVVSSDVKVSSSIDFEVDITALLHLQTLMYEPYLEKGIEIELNSFYLKAMRLVLAKFTEFDFNENSTISLGKKIEDEFKFKDIKIEQEEAIANIAKQISENATSLSPNNISIWDLSEYNILSSKIQLNSDEIINIAIGDIHSKVKGDMELSNYLNVTVNFDKNIINVNDAVEFAKEFNKIITNPGLLI</sequence>
<dbReference type="KEGG" id="schi:SCHIN_v1c09520"/>
<evidence type="ECO:0000256" key="1">
    <source>
        <dbReference type="SAM" id="Coils"/>
    </source>
</evidence>
<evidence type="ECO:0000313" key="4">
    <source>
        <dbReference type="Proteomes" id="UP000323144"/>
    </source>
</evidence>
<dbReference type="Proteomes" id="UP000323144">
    <property type="component" value="Chromosome"/>
</dbReference>
<proteinExistence type="predicted"/>
<gene>
    <name evidence="3" type="ORF">SCHIN_v1c09520</name>
</gene>
<protein>
    <recommendedName>
        <fullName evidence="2">Lipoyl-binding domain-containing protein</fullName>
    </recommendedName>
</protein>